<evidence type="ECO:0000313" key="1">
    <source>
        <dbReference type="EMBL" id="KAH9736172.1"/>
    </source>
</evidence>
<gene>
    <name evidence="1" type="ORF">KPL71_017998</name>
</gene>
<protein>
    <submittedName>
        <fullName evidence="1">Uracil phosphoribosyltransferase</fullName>
    </submittedName>
</protein>
<reference evidence="2" key="1">
    <citation type="journal article" date="2023" name="Hortic. Res.">
        <title>A chromosome-level phased genome enabling allele-level studies in sweet orange: a case study on citrus Huanglongbing tolerance.</title>
        <authorList>
            <person name="Wu B."/>
            <person name="Yu Q."/>
            <person name="Deng Z."/>
            <person name="Duan Y."/>
            <person name="Luo F."/>
            <person name="Gmitter F. Jr."/>
        </authorList>
    </citation>
    <scope>NUCLEOTIDE SEQUENCE [LARGE SCALE GENOMIC DNA]</scope>
    <source>
        <strain evidence="2">cv. Valencia</strain>
    </source>
</reference>
<keyword evidence="1" id="KW-0328">Glycosyltransferase</keyword>
<dbReference type="Proteomes" id="UP000829398">
    <property type="component" value="Chromosome 6"/>
</dbReference>
<sequence length="373" mass="40838">MCPTLLNTFLRKRPPCRRRRPQPAVGVADERADQSHRAAAPSPVAPRTALISTNHIPRVALGPRRAALAETLPESDTIGCMACNINISIRCSTDTPRFAATCQLQLNSRNPRSPLLLKLLPSPALTQRPNKIAYSSYTPRRSYVTVRSHMATEEKSISGDRMLVFVPPHPLIKHWVSILRNEQTPCPIFRNAMAELGRLLMYEASRDWLPTVSGEIQSPMGVASVEFIDPREPVAVIPILRAGLVLVEHASSILPAIKTYHLGISRDEETLQPSIYLNKLPENFPEGSRIFVVDPMLATGGTVVAALNLVKERGVENKQIKVISAVAAPPALQKLSENFHGLHVYTGIIDPTVNDKGFIVPGLGDAGDRSFGT</sequence>
<dbReference type="EMBL" id="CM039175">
    <property type="protein sequence ID" value="KAH9736172.1"/>
    <property type="molecule type" value="Genomic_DNA"/>
</dbReference>
<organism evidence="1 2">
    <name type="scientific">Citrus sinensis</name>
    <name type="common">Sweet orange</name>
    <name type="synonym">Citrus aurantium var. sinensis</name>
    <dbReference type="NCBI Taxonomy" id="2711"/>
    <lineage>
        <taxon>Eukaryota</taxon>
        <taxon>Viridiplantae</taxon>
        <taxon>Streptophyta</taxon>
        <taxon>Embryophyta</taxon>
        <taxon>Tracheophyta</taxon>
        <taxon>Spermatophyta</taxon>
        <taxon>Magnoliopsida</taxon>
        <taxon>eudicotyledons</taxon>
        <taxon>Gunneridae</taxon>
        <taxon>Pentapetalae</taxon>
        <taxon>rosids</taxon>
        <taxon>malvids</taxon>
        <taxon>Sapindales</taxon>
        <taxon>Rutaceae</taxon>
        <taxon>Aurantioideae</taxon>
        <taxon>Citrus</taxon>
    </lineage>
</organism>
<name>A0ACB8JVF2_CITSI</name>
<proteinExistence type="predicted"/>
<evidence type="ECO:0000313" key="2">
    <source>
        <dbReference type="Proteomes" id="UP000829398"/>
    </source>
</evidence>
<comment type="caution">
    <text evidence="1">The sequence shown here is derived from an EMBL/GenBank/DDBJ whole genome shotgun (WGS) entry which is preliminary data.</text>
</comment>
<keyword evidence="2" id="KW-1185">Reference proteome</keyword>
<accession>A0ACB8JVF2</accession>
<keyword evidence="1" id="KW-0808">Transferase</keyword>